<protein>
    <submittedName>
        <fullName evidence="1">Uncharacterized protein</fullName>
    </submittedName>
</protein>
<proteinExistence type="predicted"/>
<name>A0ACC0WBG7_9STRA</name>
<dbReference type="Proteomes" id="UP001163321">
    <property type="component" value="Chromosome 3"/>
</dbReference>
<evidence type="ECO:0000313" key="1">
    <source>
        <dbReference type="EMBL" id="KAI9915762.1"/>
    </source>
</evidence>
<dbReference type="EMBL" id="CM047582">
    <property type="protein sequence ID" value="KAI9915762.1"/>
    <property type="molecule type" value="Genomic_DNA"/>
</dbReference>
<sequence>MTEGMRYYVRYQRNFQTFKNEKPSIPVEVASRGSNVMQCNLFPLLKTQELGGVVHYGTTLESTQTLLRETLKSAPPAGIICYTELQSSGKGRDTNTWSSPEGCLTFSFQSVFVDGTTLPFVQYLVALYIIKAGEAVHSSELGNAGSVRIKWPNDIYANQVNIEGILCQSEYHNGLFSVTTGAFWYIRDFQLYLNRKLSLAGIGINIFNRPPTICLQDVLSTKESPCTRWLHTDQPVQVANDDEPNGEKVLAIIKGLTSTGCLLAKGDDGSRPQTEIRLTF</sequence>
<gene>
    <name evidence="1" type="ORF">PsorP6_006994</name>
</gene>
<accession>A0ACC0WBG7</accession>
<evidence type="ECO:0000313" key="2">
    <source>
        <dbReference type="Proteomes" id="UP001163321"/>
    </source>
</evidence>
<keyword evidence="2" id="KW-1185">Reference proteome</keyword>
<organism evidence="1 2">
    <name type="scientific">Peronosclerospora sorghi</name>
    <dbReference type="NCBI Taxonomy" id="230839"/>
    <lineage>
        <taxon>Eukaryota</taxon>
        <taxon>Sar</taxon>
        <taxon>Stramenopiles</taxon>
        <taxon>Oomycota</taxon>
        <taxon>Peronosporomycetes</taxon>
        <taxon>Peronosporales</taxon>
        <taxon>Peronosporaceae</taxon>
        <taxon>Peronosclerospora</taxon>
    </lineage>
</organism>
<comment type="caution">
    <text evidence="1">The sequence shown here is derived from an EMBL/GenBank/DDBJ whole genome shotgun (WGS) entry which is preliminary data.</text>
</comment>
<reference evidence="1 2" key="1">
    <citation type="journal article" date="2022" name="bioRxiv">
        <title>The genome of the oomycete Peronosclerospora sorghi, a cosmopolitan pathogen of maize and sorghum, is inflated with dispersed pseudogenes.</title>
        <authorList>
            <person name="Fletcher K."/>
            <person name="Martin F."/>
            <person name="Isakeit T."/>
            <person name="Cavanaugh K."/>
            <person name="Magill C."/>
            <person name="Michelmore R."/>
        </authorList>
    </citation>
    <scope>NUCLEOTIDE SEQUENCE [LARGE SCALE GENOMIC DNA]</scope>
    <source>
        <strain evidence="1">P6</strain>
    </source>
</reference>